<reference evidence="1 2" key="1">
    <citation type="submission" date="2015-02" db="EMBL/GenBank/DDBJ databases">
        <title>Single-cell genomics of uncultivated deep-branching MTB reveals a conserved set of magnetosome genes.</title>
        <authorList>
            <person name="Kolinko S."/>
            <person name="Richter M."/>
            <person name="Glockner F.O."/>
            <person name="Brachmann A."/>
            <person name="Schuler D."/>
        </authorList>
    </citation>
    <scope>NUCLEOTIDE SEQUENCE [LARGE SCALE GENOMIC DNA]</scope>
    <source>
        <strain evidence="1">SKK-01</strain>
    </source>
</reference>
<sequence length="871" mass="99246">MFWKKEKIQKELKVLAVKEKNQKSIWNKIIWNVFLFFSYPRHILKNIIFRQRSVEPNSISMPLQGKRLKPFLKMVSLLVSFTFFIQEMSFPQGNETRSMNQMNVPQPDGRVGTGMNFSIKQFSIPRDVAITRDLNSTDSENLIINIKDVHDNYGAQKSIAEVLDNLLVNYDVRFIGIEGSEGYIDTTLLSSFPDEKVKKLTADYLMREGRISAGEFFTAVSKVPVTLYGIDDSELYLENYSAFLNLMEFKKENLKHVEVLRKALYGLRDAVFSDDLKSLIENSVLNSSGEEKSFTKKWDRVKEIGIKYAVTLEGFSNIKALERSVEVEKTINYEKVNSERDELLNILTKKVKREILEELVLRSLSFKLGRISKSQFYTYLLLLAKAENINKDKYIEMEKFCEYVTIYEGIDIAFLMDEMETYEEKIKDKLLKDDDAKVLNKLLKDIEILHNLYSVRLTRGQLKYLMDNMEKFKATVFLDFIKEEYTRRGMVLPKELSLVTNIFERLSKAVIFYSSATARNRAMVNNTIERMRKEGVTTAAIITGGFHTRGVTDILKAENISYLILLPKFNSETGKRPYVTILTNKHNEYKQYTENGSYLAVTSLFALSRSILEKSGMKENAERAGFETVLIQLGLSYLLKMNKGVVNESALNMLGSSELAAYLKNIQSAYSDILKQGKITREEYQSLMSFTESLKDQMKVNVNVASNTVSLGISRGKNENYIFNVRLQTNTGETAQVEAETVQVEKFEKVSNKNFNDIFKSVTKSAEKIQGKPESVDSAIIAQIESALSAESDGKGAEELLGRIEKIAARKGLTLSKEQSAAIAERVSARSAAATREAVIKKEAEAKKELEKKEELVSMFSLPMVGKDRVV</sequence>
<dbReference type="EMBL" id="JYNY01000073">
    <property type="protein sequence ID" value="KJJ85780.1"/>
    <property type="molecule type" value="Genomic_DNA"/>
</dbReference>
<evidence type="ECO:0000313" key="1">
    <source>
        <dbReference type="EMBL" id="KJJ85780.1"/>
    </source>
</evidence>
<proteinExistence type="predicted"/>
<keyword evidence="2" id="KW-1185">Reference proteome</keyword>
<dbReference type="AlphaFoldDB" id="A0A0F0CWH1"/>
<gene>
    <name evidence="1" type="ORF">OMAG_000355</name>
</gene>
<protein>
    <submittedName>
        <fullName evidence="1">Uncharacterized protein</fullName>
    </submittedName>
</protein>
<evidence type="ECO:0000313" key="2">
    <source>
        <dbReference type="Proteomes" id="UP000033428"/>
    </source>
</evidence>
<comment type="caution">
    <text evidence="1">The sequence shown here is derived from an EMBL/GenBank/DDBJ whole genome shotgun (WGS) entry which is preliminary data.</text>
</comment>
<name>A0A0F0CWH1_9BACT</name>
<dbReference type="Proteomes" id="UP000033428">
    <property type="component" value="Unassembled WGS sequence"/>
</dbReference>
<organism evidence="1 2">
    <name type="scientific">Candidatus Omnitrophus magneticus</name>
    <dbReference type="NCBI Taxonomy" id="1609969"/>
    <lineage>
        <taxon>Bacteria</taxon>
        <taxon>Pseudomonadati</taxon>
        <taxon>Candidatus Omnitrophota</taxon>
        <taxon>Candidatus Omnitrophus</taxon>
    </lineage>
</organism>
<accession>A0A0F0CWH1</accession>